<evidence type="ECO:0000256" key="7">
    <source>
        <dbReference type="SAM" id="SignalP"/>
    </source>
</evidence>
<evidence type="ECO:0000256" key="1">
    <source>
        <dbReference type="ARBA" id="ARBA00010718"/>
    </source>
</evidence>
<comment type="similarity">
    <text evidence="1">Belongs to the alpha-carbonic anhydrase family.</text>
</comment>
<reference evidence="9" key="1">
    <citation type="submission" date="2021-06" db="EMBL/GenBank/DDBJ databases">
        <authorList>
            <person name="Kallberg Y."/>
            <person name="Tangrot J."/>
            <person name="Rosling A."/>
        </authorList>
    </citation>
    <scope>NUCLEOTIDE SEQUENCE</scope>
    <source>
        <strain evidence="9">CL551</strain>
    </source>
</reference>
<dbReference type="GO" id="GO:0008270">
    <property type="term" value="F:zinc ion binding"/>
    <property type="evidence" value="ECO:0007669"/>
    <property type="project" value="InterPro"/>
</dbReference>
<protein>
    <recommendedName>
        <fullName evidence="2">carbonic anhydrase</fullName>
        <ecNumber evidence="2">4.2.1.1</ecNumber>
    </recommendedName>
</protein>
<evidence type="ECO:0000256" key="5">
    <source>
        <dbReference type="ARBA" id="ARBA00023239"/>
    </source>
</evidence>
<evidence type="ECO:0000256" key="2">
    <source>
        <dbReference type="ARBA" id="ARBA00012925"/>
    </source>
</evidence>
<dbReference type="SUPFAM" id="SSF51069">
    <property type="entry name" value="Carbonic anhydrase"/>
    <property type="match status" value="1"/>
</dbReference>
<keyword evidence="3" id="KW-0479">Metal-binding</keyword>
<dbReference type="Pfam" id="PF00194">
    <property type="entry name" value="Carb_anhydrase"/>
    <property type="match status" value="1"/>
</dbReference>
<keyword evidence="5" id="KW-0456">Lyase</keyword>
<dbReference type="InterPro" id="IPR001148">
    <property type="entry name" value="CA_dom"/>
</dbReference>
<evidence type="ECO:0000313" key="9">
    <source>
        <dbReference type="EMBL" id="CAG8480998.1"/>
    </source>
</evidence>
<dbReference type="Gene3D" id="3.10.200.10">
    <property type="entry name" value="Alpha carbonic anhydrase"/>
    <property type="match status" value="1"/>
</dbReference>
<evidence type="ECO:0000256" key="3">
    <source>
        <dbReference type="ARBA" id="ARBA00022723"/>
    </source>
</evidence>
<dbReference type="EC" id="4.2.1.1" evidence="2"/>
<feature type="domain" description="Alpha-carbonic anhydrase" evidence="8">
    <location>
        <begin position="24"/>
        <end position="258"/>
    </location>
</feature>
<evidence type="ECO:0000256" key="4">
    <source>
        <dbReference type="ARBA" id="ARBA00022833"/>
    </source>
</evidence>
<proteinExistence type="inferred from homology"/>
<evidence type="ECO:0000256" key="6">
    <source>
        <dbReference type="ARBA" id="ARBA00048348"/>
    </source>
</evidence>
<dbReference type="AlphaFoldDB" id="A0A9N8ZAT3"/>
<dbReference type="PANTHER" id="PTHR18952:SF265">
    <property type="entry name" value="CARBONIC ANHYDRASE"/>
    <property type="match status" value="1"/>
</dbReference>
<sequence length="258" mass="28504">MRSFALLLLFSLTISVVISANTTVDFSYSGPTGPLFWDTLPGSSEICRVGKHQSPIDISLEGFTNTGKCADHKKEKVLKVKFHDAHNVEATNTGNTVEISKEGGLPANLTLKSGKYELAQFHFHTPSEHRVGGVHSDVEAHFVFKTKEANPKISVVAVFYNVGKEENKFLKPIIETLPLKEKESKDIDFIKLSSVLSDINFLDGAYTYSGSLTTPPCTEGVTWWVSKPAQTLSSCQFHSLREVTGFNSRFTQLRSDVC</sequence>
<keyword evidence="10" id="KW-1185">Reference proteome</keyword>
<comment type="catalytic activity">
    <reaction evidence="6">
        <text>hydrogencarbonate + H(+) = CO2 + H2O</text>
        <dbReference type="Rhea" id="RHEA:10748"/>
        <dbReference type="ChEBI" id="CHEBI:15377"/>
        <dbReference type="ChEBI" id="CHEBI:15378"/>
        <dbReference type="ChEBI" id="CHEBI:16526"/>
        <dbReference type="ChEBI" id="CHEBI:17544"/>
        <dbReference type="EC" id="4.2.1.1"/>
    </reaction>
</comment>
<dbReference type="CDD" id="cd03124">
    <property type="entry name" value="alpha_CA_prokaryotic_like"/>
    <property type="match status" value="1"/>
</dbReference>
<dbReference type="Proteomes" id="UP000789342">
    <property type="component" value="Unassembled WGS sequence"/>
</dbReference>
<dbReference type="InterPro" id="IPR036398">
    <property type="entry name" value="CA_dom_sf"/>
</dbReference>
<evidence type="ECO:0000259" key="8">
    <source>
        <dbReference type="PROSITE" id="PS51144"/>
    </source>
</evidence>
<dbReference type="PANTHER" id="PTHR18952">
    <property type="entry name" value="CARBONIC ANHYDRASE"/>
    <property type="match status" value="1"/>
</dbReference>
<feature type="signal peptide" evidence="7">
    <location>
        <begin position="1"/>
        <end position="19"/>
    </location>
</feature>
<dbReference type="InterPro" id="IPR041891">
    <property type="entry name" value="Alpha_CA_prokaryot-like"/>
</dbReference>
<dbReference type="EMBL" id="CAJVPV010000955">
    <property type="protein sequence ID" value="CAG8480998.1"/>
    <property type="molecule type" value="Genomic_DNA"/>
</dbReference>
<keyword evidence="7" id="KW-0732">Signal</keyword>
<organism evidence="9 10">
    <name type="scientific">Acaulospora morrowiae</name>
    <dbReference type="NCBI Taxonomy" id="94023"/>
    <lineage>
        <taxon>Eukaryota</taxon>
        <taxon>Fungi</taxon>
        <taxon>Fungi incertae sedis</taxon>
        <taxon>Mucoromycota</taxon>
        <taxon>Glomeromycotina</taxon>
        <taxon>Glomeromycetes</taxon>
        <taxon>Diversisporales</taxon>
        <taxon>Acaulosporaceae</taxon>
        <taxon>Acaulospora</taxon>
    </lineage>
</organism>
<feature type="chain" id="PRO_5040395847" description="carbonic anhydrase" evidence="7">
    <location>
        <begin position="20"/>
        <end position="258"/>
    </location>
</feature>
<dbReference type="SMART" id="SM01057">
    <property type="entry name" value="Carb_anhydrase"/>
    <property type="match status" value="1"/>
</dbReference>
<accession>A0A9N8ZAT3</accession>
<dbReference type="InterPro" id="IPR023561">
    <property type="entry name" value="Carbonic_anhydrase_a-class"/>
</dbReference>
<gene>
    <name evidence="9" type="ORF">AMORRO_LOCUS2304</name>
</gene>
<keyword evidence="4" id="KW-0862">Zinc</keyword>
<evidence type="ECO:0000313" key="10">
    <source>
        <dbReference type="Proteomes" id="UP000789342"/>
    </source>
</evidence>
<dbReference type="OrthoDB" id="429145at2759"/>
<dbReference type="PROSITE" id="PS51144">
    <property type="entry name" value="ALPHA_CA_2"/>
    <property type="match status" value="1"/>
</dbReference>
<name>A0A9N8ZAT3_9GLOM</name>
<dbReference type="GO" id="GO:0004089">
    <property type="term" value="F:carbonate dehydratase activity"/>
    <property type="evidence" value="ECO:0007669"/>
    <property type="project" value="UniProtKB-EC"/>
</dbReference>
<comment type="caution">
    <text evidence="9">The sequence shown here is derived from an EMBL/GenBank/DDBJ whole genome shotgun (WGS) entry which is preliminary data.</text>
</comment>